<feature type="binding site" evidence="1">
    <location>
        <position position="18"/>
    </location>
    <ligand>
        <name>S-adenosyl-L-methionine</name>
        <dbReference type="ChEBI" id="CHEBI:59789"/>
    </ligand>
</feature>
<name>A0A7Y0DWZ4_9PROT</name>
<proteinExistence type="inferred from homology"/>
<comment type="caution">
    <text evidence="2">The sequence shown here is derived from an EMBL/GenBank/DDBJ whole genome shotgun (WGS) entry which is preliminary data.</text>
</comment>
<dbReference type="EC" id="2.1.1.266" evidence="1"/>
<comment type="subunit">
    <text evidence="1">Monomer.</text>
</comment>
<keyword evidence="1" id="KW-0949">S-adenosyl-L-methionine</keyword>
<feature type="binding site" evidence="1">
    <location>
        <position position="122"/>
    </location>
    <ligand>
        <name>S-adenosyl-L-methionine</name>
        <dbReference type="ChEBI" id="CHEBI:59789"/>
    </ligand>
</feature>
<comment type="similarity">
    <text evidence="1">Belongs to the RlmJ family.</text>
</comment>
<dbReference type="GO" id="GO:0070475">
    <property type="term" value="P:rRNA base methylation"/>
    <property type="evidence" value="ECO:0007669"/>
    <property type="project" value="UniProtKB-UniRule"/>
</dbReference>
<keyword evidence="1 2" id="KW-0808">Transferase</keyword>
<comment type="function">
    <text evidence="1">Specifically methylates the adenine in position 2030 of 23S rRNA.</text>
</comment>
<dbReference type="Gene3D" id="3.40.50.150">
    <property type="entry name" value="Vaccinia Virus protein VP39"/>
    <property type="match status" value="1"/>
</dbReference>
<feature type="site" description="Interaction with substrate rRNA" evidence="1">
    <location>
        <position position="3"/>
    </location>
</feature>
<comment type="catalytic activity">
    <reaction evidence="1">
        <text>adenosine(2030) in 23S rRNA + S-adenosyl-L-methionine = N(6)-methyladenosine(2030) in 23S rRNA + S-adenosyl-L-homocysteine + H(+)</text>
        <dbReference type="Rhea" id="RHEA:43736"/>
        <dbReference type="Rhea" id="RHEA-COMP:10668"/>
        <dbReference type="Rhea" id="RHEA-COMP:10669"/>
        <dbReference type="ChEBI" id="CHEBI:15378"/>
        <dbReference type="ChEBI" id="CHEBI:57856"/>
        <dbReference type="ChEBI" id="CHEBI:59789"/>
        <dbReference type="ChEBI" id="CHEBI:74411"/>
        <dbReference type="ChEBI" id="CHEBI:74449"/>
        <dbReference type="EC" id="2.1.1.266"/>
    </reaction>
</comment>
<feature type="binding site" evidence="1">
    <location>
        <begin position="147"/>
        <end position="148"/>
    </location>
    <ligand>
        <name>S-adenosyl-L-methionine</name>
        <dbReference type="ChEBI" id="CHEBI:59789"/>
    </ligand>
</feature>
<dbReference type="PANTHER" id="PTHR37426">
    <property type="entry name" value="RIBOSOMAL RNA LARGE SUBUNIT METHYLTRANSFERASE J"/>
    <property type="match status" value="1"/>
</dbReference>
<dbReference type="Proteomes" id="UP000539372">
    <property type="component" value="Unassembled WGS sequence"/>
</dbReference>
<feature type="binding site" evidence="1">
    <location>
        <position position="41"/>
    </location>
    <ligand>
        <name>S-adenosyl-L-methionine</name>
        <dbReference type="ChEBI" id="CHEBI:59789"/>
    </ligand>
</feature>
<gene>
    <name evidence="1" type="primary">rlmJ</name>
    <name evidence="2" type="ORF">HH303_01510</name>
</gene>
<dbReference type="RefSeq" id="WP_169623436.1">
    <property type="nucleotide sequence ID" value="NZ_JABBNT010000001.1"/>
</dbReference>
<dbReference type="EMBL" id="JABBNT010000001">
    <property type="protein sequence ID" value="NMM43135.1"/>
    <property type="molecule type" value="Genomic_DNA"/>
</dbReference>
<dbReference type="GO" id="GO:0003723">
    <property type="term" value="F:RNA binding"/>
    <property type="evidence" value="ECO:0007669"/>
    <property type="project" value="UniProtKB-UniRule"/>
</dbReference>
<evidence type="ECO:0000313" key="3">
    <source>
        <dbReference type="Proteomes" id="UP000539372"/>
    </source>
</evidence>
<keyword evidence="1 2" id="KW-0489">Methyltransferase</keyword>
<dbReference type="GO" id="GO:0005829">
    <property type="term" value="C:cytosol"/>
    <property type="evidence" value="ECO:0007669"/>
    <property type="project" value="TreeGrafter"/>
</dbReference>
<feature type="binding site" evidence="1">
    <location>
        <position position="104"/>
    </location>
    <ligand>
        <name>S-adenosyl-L-methionine</name>
        <dbReference type="ChEBI" id="CHEBI:59789"/>
    </ligand>
</feature>
<protein>
    <recommendedName>
        <fullName evidence="1">Ribosomal RNA large subunit methyltransferase J</fullName>
        <ecNumber evidence="1">2.1.1.266</ecNumber>
    </recommendedName>
    <alternativeName>
        <fullName evidence="1">23S rRNA (adenine(2030)-N6)-methyltransferase</fullName>
    </alternativeName>
    <alternativeName>
        <fullName evidence="1">23S rRNA m6A2030 methyltransferase</fullName>
    </alternativeName>
</protein>
<dbReference type="Pfam" id="PF04378">
    <property type="entry name" value="RsmJ"/>
    <property type="match status" value="1"/>
</dbReference>
<reference evidence="2 3" key="1">
    <citation type="submission" date="2020-04" db="EMBL/GenBank/DDBJ databases">
        <title>Rhodospirillaceae bacterium KN72 isolated from deep sea.</title>
        <authorList>
            <person name="Zhang D.-C."/>
        </authorList>
    </citation>
    <scope>NUCLEOTIDE SEQUENCE [LARGE SCALE GENOMIC DNA]</scope>
    <source>
        <strain evidence="2 3">KN72</strain>
    </source>
</reference>
<accession>A0A7Y0DWZ4</accession>
<organism evidence="2 3">
    <name type="scientific">Pacificispira spongiicola</name>
    <dbReference type="NCBI Taxonomy" id="2729598"/>
    <lineage>
        <taxon>Bacteria</taxon>
        <taxon>Pseudomonadati</taxon>
        <taxon>Pseudomonadota</taxon>
        <taxon>Alphaproteobacteria</taxon>
        <taxon>Rhodospirillales</taxon>
        <taxon>Rhodospirillaceae</taxon>
        <taxon>Pacificispira</taxon>
    </lineage>
</organism>
<dbReference type="HAMAP" id="MF_00934">
    <property type="entry name" value="23SrRNA_methyltr_J"/>
    <property type="match status" value="1"/>
</dbReference>
<dbReference type="SUPFAM" id="SSF53335">
    <property type="entry name" value="S-adenosyl-L-methionine-dependent methyltransferases"/>
    <property type="match status" value="1"/>
</dbReference>
<feature type="binding site" evidence="1">
    <location>
        <position position="168"/>
    </location>
    <ligand>
        <name>S-adenosyl-L-methionine</name>
        <dbReference type="ChEBI" id="CHEBI:59789"/>
    </ligand>
</feature>
<keyword evidence="1" id="KW-0694">RNA-binding</keyword>
<evidence type="ECO:0000313" key="2">
    <source>
        <dbReference type="EMBL" id="NMM43135.1"/>
    </source>
</evidence>
<dbReference type="PANTHER" id="PTHR37426:SF1">
    <property type="entry name" value="RIBOSOMAL RNA LARGE SUBUNIT METHYLTRANSFERASE J"/>
    <property type="match status" value="1"/>
</dbReference>
<evidence type="ECO:0000256" key="1">
    <source>
        <dbReference type="HAMAP-Rule" id="MF_00934"/>
    </source>
</evidence>
<keyword evidence="3" id="KW-1185">Reference proteome</keyword>
<feature type="active site" description="Proton acceptor" evidence="1">
    <location>
        <position position="168"/>
    </location>
</feature>
<dbReference type="GO" id="GO:0036307">
    <property type="term" value="F:23S rRNA (adenine(2030)-N(6))-methyltransferase activity"/>
    <property type="evidence" value="ECO:0007669"/>
    <property type="project" value="UniProtKB-UniRule"/>
</dbReference>
<sequence>MNYRHAFHAGNFADVHKHWILMLLLERLSAKDKPFFVLDSHAGAGFYDLTRDESSRTGEAADGIAHLFAAETRLPDSFAPYLEAVRRLNPGMDDPNDLRWYPGSPWLIADALRQDDRLSAVEAHPEQARLLKESLAEFRNARVYERDGYEAIPSMLPPKEKRGLTLIDPPYENSDEVSRTAKAVSDGMKRFATGTMAIWYPIKTHDVGDALVESLPVPDRGGLRCEIFVTAPDSDAVGLTGSGMILLNPIWPIEDRLREGLPLLCETLARDGGAGWRLEAL</sequence>
<dbReference type="AlphaFoldDB" id="A0A7Y0DWZ4"/>
<dbReference type="InterPro" id="IPR007473">
    <property type="entry name" value="RlmJ"/>
</dbReference>
<keyword evidence="1" id="KW-0698">rRNA processing</keyword>
<dbReference type="InterPro" id="IPR029063">
    <property type="entry name" value="SAM-dependent_MTases_sf"/>
</dbReference>